<evidence type="ECO:0008006" key="3">
    <source>
        <dbReference type="Google" id="ProtNLM"/>
    </source>
</evidence>
<name>A0A1Y6LCC0_ZYMTR</name>
<dbReference type="Proteomes" id="UP000215453">
    <property type="component" value="Chromosome 3"/>
</dbReference>
<accession>A0A1Y6LCC0</accession>
<dbReference type="EMBL" id="LT882678">
    <property type="protein sequence ID" value="SMY22132.1"/>
    <property type="molecule type" value="Genomic_DNA"/>
</dbReference>
<evidence type="ECO:0000313" key="2">
    <source>
        <dbReference type="Proteomes" id="UP000215453"/>
    </source>
</evidence>
<organism evidence="1 2">
    <name type="scientific">Zymoseptoria tritici ST99CH_1A5</name>
    <dbReference type="NCBI Taxonomy" id="1276529"/>
    <lineage>
        <taxon>Eukaryota</taxon>
        <taxon>Fungi</taxon>
        <taxon>Dikarya</taxon>
        <taxon>Ascomycota</taxon>
        <taxon>Pezizomycotina</taxon>
        <taxon>Dothideomycetes</taxon>
        <taxon>Dothideomycetidae</taxon>
        <taxon>Mycosphaerellales</taxon>
        <taxon>Mycosphaerellaceae</taxon>
        <taxon>Zymoseptoria</taxon>
    </lineage>
</organism>
<dbReference type="AlphaFoldDB" id="A0A1Y6LCC0"/>
<protein>
    <recommendedName>
        <fullName evidence="3">F-box domain-containing protein</fullName>
    </recommendedName>
</protein>
<gene>
    <name evidence="1" type="ORF">ZT1A5_G3571</name>
</gene>
<proteinExistence type="predicted"/>
<evidence type="ECO:0000313" key="1">
    <source>
        <dbReference type="EMBL" id="SMY22132.1"/>
    </source>
</evidence>
<reference evidence="1 2" key="1">
    <citation type="submission" date="2016-10" db="EMBL/GenBank/DDBJ databases">
        <authorList>
            <person name="Varghese N."/>
        </authorList>
    </citation>
    <scope>NUCLEOTIDE SEQUENCE [LARGE SCALE GENOMIC DNA]</scope>
</reference>
<sequence>MAISAANTVFQTVELVEMILLDCSMEDAARAREVNSFFKDIVDCSKSLRRKMFLDPALSSEKLCCREGKPGQPLVVQHGDNTYGDDIRTIVKVHLLLQVRRCHSIELADLAEIDERFFNRAPGMWENMLATQPPCAELKFTSNDEFGPMGVRKVSQAQTLGQIRDELAAYHRGCFLLPKRALGRFVITISGRGATSEDHSQVAKGRTYAHWEKRLRGLRQIRERERQL</sequence>